<dbReference type="Proteomes" id="UP001190700">
    <property type="component" value="Unassembled WGS sequence"/>
</dbReference>
<evidence type="ECO:0000313" key="3">
    <source>
        <dbReference type="Proteomes" id="UP001190700"/>
    </source>
</evidence>
<sequence length="247" mass="27920">MEFDFTVQYRPGPKNENADAPSRYPLPTTVNETGSRRDRDGDREREASYVERFQRGFVGDTICLVLAQEPLPGVEVNQEAQVANYCERLTREQLGFGEVHRLFDLHLQEELECNKSVMFDTDHPEVVRRCSDRLTRVAWDALSRVHPVKGMHSGVPAAYHEETMEHWALKPCGGLCAGLEMLLRCGVKINRYLYQDVSPASQAVGSQDQEPSTHSVAAILICFQLLLSSCMEQLPPNLEDTKLEDLV</sequence>
<proteinExistence type="predicted"/>
<name>A0AAE0FYE6_9CHLO</name>
<comment type="caution">
    <text evidence="2">The sequence shown here is derived from an EMBL/GenBank/DDBJ whole genome shotgun (WGS) entry which is preliminary data.</text>
</comment>
<gene>
    <name evidence="2" type="ORF">CYMTET_23541</name>
</gene>
<keyword evidence="3" id="KW-1185">Reference proteome</keyword>
<accession>A0AAE0FYE6</accession>
<reference evidence="2 3" key="1">
    <citation type="journal article" date="2015" name="Genome Biol. Evol.">
        <title>Comparative Genomics of a Bacterivorous Green Alga Reveals Evolutionary Causalities and Consequences of Phago-Mixotrophic Mode of Nutrition.</title>
        <authorList>
            <person name="Burns J.A."/>
            <person name="Paasch A."/>
            <person name="Narechania A."/>
            <person name="Kim E."/>
        </authorList>
    </citation>
    <scope>NUCLEOTIDE SEQUENCE [LARGE SCALE GENOMIC DNA]</scope>
    <source>
        <strain evidence="2 3">PLY_AMNH</strain>
    </source>
</reference>
<evidence type="ECO:0000256" key="1">
    <source>
        <dbReference type="SAM" id="MobiDB-lite"/>
    </source>
</evidence>
<feature type="region of interest" description="Disordered" evidence="1">
    <location>
        <begin position="1"/>
        <end position="45"/>
    </location>
</feature>
<dbReference type="EMBL" id="LGRX02012111">
    <property type="protein sequence ID" value="KAK3267930.1"/>
    <property type="molecule type" value="Genomic_DNA"/>
</dbReference>
<protein>
    <submittedName>
        <fullName evidence="2">Uncharacterized protein</fullName>
    </submittedName>
</protein>
<dbReference type="AlphaFoldDB" id="A0AAE0FYE6"/>
<evidence type="ECO:0000313" key="2">
    <source>
        <dbReference type="EMBL" id="KAK3267930.1"/>
    </source>
</evidence>
<feature type="compositionally biased region" description="Basic and acidic residues" evidence="1">
    <location>
        <begin position="34"/>
        <end position="45"/>
    </location>
</feature>
<organism evidence="2 3">
    <name type="scientific">Cymbomonas tetramitiformis</name>
    <dbReference type="NCBI Taxonomy" id="36881"/>
    <lineage>
        <taxon>Eukaryota</taxon>
        <taxon>Viridiplantae</taxon>
        <taxon>Chlorophyta</taxon>
        <taxon>Pyramimonadophyceae</taxon>
        <taxon>Pyramimonadales</taxon>
        <taxon>Pyramimonadaceae</taxon>
        <taxon>Cymbomonas</taxon>
    </lineage>
</organism>